<protein>
    <submittedName>
        <fullName evidence="3">Uncharacterized protein</fullName>
    </submittedName>
</protein>
<feature type="region of interest" description="Disordered" evidence="1">
    <location>
        <begin position="326"/>
        <end position="353"/>
    </location>
</feature>
<feature type="compositionally biased region" description="Basic and acidic residues" evidence="1">
    <location>
        <begin position="876"/>
        <end position="886"/>
    </location>
</feature>
<feature type="compositionally biased region" description="Basic and acidic residues" evidence="1">
    <location>
        <begin position="342"/>
        <end position="351"/>
    </location>
</feature>
<evidence type="ECO:0000313" key="3">
    <source>
        <dbReference type="EMBL" id="KAG6467760.1"/>
    </source>
</evidence>
<dbReference type="Proteomes" id="UP000734854">
    <property type="component" value="Unassembled WGS sequence"/>
</dbReference>
<feature type="signal peptide" evidence="2">
    <location>
        <begin position="1"/>
        <end position="21"/>
    </location>
</feature>
<feature type="region of interest" description="Disordered" evidence="1">
    <location>
        <begin position="876"/>
        <end position="897"/>
    </location>
</feature>
<evidence type="ECO:0000256" key="1">
    <source>
        <dbReference type="SAM" id="MobiDB-lite"/>
    </source>
</evidence>
<gene>
    <name evidence="3" type="ORF">ZIOFF_074262</name>
</gene>
<evidence type="ECO:0000256" key="2">
    <source>
        <dbReference type="SAM" id="SignalP"/>
    </source>
</evidence>
<feature type="compositionally biased region" description="Polar residues" evidence="1">
    <location>
        <begin position="326"/>
        <end position="341"/>
    </location>
</feature>
<sequence length="1003" mass="105630">MVGRMKPIALTLIFVPVPVLGQLMEKEKRSKGSLGSKEYEGKKSGKMGNRRLTSTGPDSLKARKRKAGNSSLVVRSDLNRMILWIAGWGRGIDEESRKEQRRKSVTYCIVCPNDGLSDLICIPIACGLFIDWCSPPPPSHTKEESRRWMRPPAKGGKKSGNIVFGGWAYSSDDESGGSGPDGAWKKLLIGSRSLASSDQLFSVENAIVGSRSLASDVISCFQLKMPCRSLASSDQLISVESESAVVRAGTKNLTPLLERPRKNQFPDARGSSSRTAVDAKECSIRKAAVDAASTTTGNSSSIAVESVKPGAVHHISIAAQDTSTTKSISYQFQSTETPSSRESPKVKDDTATAKVDPVGDAVDKEDATGAAAATVEDKVDSVGRAAKGEKVESYDAKKVAQFEAAKVSQCADAKVENPWQMPLRDCSFDAFGALETYHLRIRCGWAGTGVPKVGAGTGVPKGESYSRAKVVPEPKGVPKVESVGDAEGGAKAGSSKEVDKFLEGIVPKVDDSVGAGAVGTKGESYAASKGGAKVDSLGAGDAVAKGEDFPDAKVGPKGKALGFGRDEKVPKVESFVPRDAKAPKVESSGVRTEAYGYRAYPAGYRASASASRDYASRAYPDGYRDYAAGARDGYRDSEEGYRDSASAYVASTRVPFASAKDCGTDEIPKQPRNTCRSGYPPFYIPVNLDGGSTSGVLAFAFAEVLGSTSGVLAFPEGGSTDASALGFGFADVDLNLYALGCFADVDLNLYALGCFADIPVLSFTRDLHCSYVLHPRPFVTFGSLPQVGAVRQIEERYYGKGVDSGGDSKVESYGDEKVVVESFAASKVEKVKAATGTDKGDPRKTLRQKENPILLELKDNPMLLKKVDPFADAVDREAPTGTDKVDQAVPTKGESFVGGDAKNPRVMLLKENPLGGASAVATKVEDSGEAVVPKGESFGGASAVATKESSNAPFGASKVDPFTDAKVSQVESFGEGAAHVEAGDPALVKAMEMALRATQSVAP</sequence>
<keyword evidence="3" id="KW-0496">Mitochondrion</keyword>
<name>A0A8J5E9D8_ZINOF</name>
<keyword evidence="4" id="KW-1185">Reference proteome</keyword>
<feature type="region of interest" description="Disordered" evidence="1">
    <location>
        <begin position="26"/>
        <end position="67"/>
    </location>
</feature>
<organism evidence="3 4">
    <name type="scientific">Zingiber officinale</name>
    <name type="common">Ginger</name>
    <name type="synonym">Amomum zingiber</name>
    <dbReference type="NCBI Taxonomy" id="94328"/>
    <lineage>
        <taxon>Eukaryota</taxon>
        <taxon>Viridiplantae</taxon>
        <taxon>Streptophyta</taxon>
        <taxon>Embryophyta</taxon>
        <taxon>Tracheophyta</taxon>
        <taxon>Spermatophyta</taxon>
        <taxon>Magnoliopsida</taxon>
        <taxon>Liliopsida</taxon>
        <taxon>Zingiberales</taxon>
        <taxon>Zingiberaceae</taxon>
        <taxon>Zingiber</taxon>
    </lineage>
</organism>
<evidence type="ECO:0000313" key="4">
    <source>
        <dbReference type="Proteomes" id="UP000734854"/>
    </source>
</evidence>
<geneLocation type="mitochondrion" evidence="3"/>
<dbReference type="EMBL" id="JACMSC010000023">
    <property type="protein sequence ID" value="KAG6467760.1"/>
    <property type="molecule type" value="Genomic_DNA"/>
</dbReference>
<feature type="chain" id="PRO_5035291659" evidence="2">
    <location>
        <begin position="22"/>
        <end position="1003"/>
    </location>
</feature>
<accession>A0A8J5E9D8</accession>
<proteinExistence type="predicted"/>
<reference evidence="3 4" key="1">
    <citation type="submission" date="2020-08" db="EMBL/GenBank/DDBJ databases">
        <title>Plant Genome Project.</title>
        <authorList>
            <person name="Zhang R.-G."/>
        </authorList>
    </citation>
    <scope>NUCLEOTIDE SEQUENCE [LARGE SCALE GENOMIC DNA]</scope>
    <source>
        <tissue evidence="3">Rhizome</tissue>
    </source>
</reference>
<keyword evidence="2" id="KW-0732">Signal</keyword>
<dbReference type="AlphaFoldDB" id="A0A8J5E9D8"/>
<comment type="caution">
    <text evidence="3">The sequence shown here is derived from an EMBL/GenBank/DDBJ whole genome shotgun (WGS) entry which is preliminary data.</text>
</comment>